<evidence type="ECO:0000313" key="2">
    <source>
        <dbReference type="EMBL" id="CAE0506156.1"/>
    </source>
</evidence>
<proteinExistence type="predicted"/>
<protein>
    <submittedName>
        <fullName evidence="2">Uncharacterized protein</fullName>
    </submittedName>
</protein>
<feature type="region of interest" description="Disordered" evidence="1">
    <location>
        <begin position="58"/>
        <end position="102"/>
    </location>
</feature>
<dbReference type="EMBL" id="HBIP01034787">
    <property type="protein sequence ID" value="CAE0506156.1"/>
    <property type="molecule type" value="Transcribed_RNA"/>
</dbReference>
<gene>
    <name evidence="2" type="ORF">DTER00134_LOCUS21229</name>
</gene>
<sequence>MEAVCRVATLLDPPARPELQRRLRECLGVTPEHILTIMAGNPYYTYYQKLAFQPHNFKWEGPDAGAHASDTHHQLQQLKQLQQPEQPQQDQEPVNHRQQTPVQALRHKLRALLDLIQGSLEAQEQGS</sequence>
<feature type="compositionally biased region" description="Low complexity" evidence="1">
    <location>
        <begin position="74"/>
        <end position="92"/>
    </location>
</feature>
<evidence type="ECO:0000256" key="1">
    <source>
        <dbReference type="SAM" id="MobiDB-lite"/>
    </source>
</evidence>
<name>A0A7S3VTX2_DUNTE</name>
<accession>A0A7S3VTX2</accession>
<dbReference type="AlphaFoldDB" id="A0A7S3VTX2"/>
<reference evidence="2" key="1">
    <citation type="submission" date="2021-01" db="EMBL/GenBank/DDBJ databases">
        <authorList>
            <person name="Corre E."/>
            <person name="Pelletier E."/>
            <person name="Niang G."/>
            <person name="Scheremetjew M."/>
            <person name="Finn R."/>
            <person name="Kale V."/>
            <person name="Holt S."/>
            <person name="Cochrane G."/>
            <person name="Meng A."/>
            <person name="Brown T."/>
            <person name="Cohen L."/>
        </authorList>
    </citation>
    <scope>NUCLEOTIDE SEQUENCE</scope>
    <source>
        <strain evidence="2">CCMP1320</strain>
    </source>
</reference>
<organism evidence="2">
    <name type="scientific">Dunaliella tertiolecta</name>
    <name type="common">Green alga</name>
    <dbReference type="NCBI Taxonomy" id="3047"/>
    <lineage>
        <taxon>Eukaryota</taxon>
        <taxon>Viridiplantae</taxon>
        <taxon>Chlorophyta</taxon>
        <taxon>core chlorophytes</taxon>
        <taxon>Chlorophyceae</taxon>
        <taxon>CS clade</taxon>
        <taxon>Chlamydomonadales</taxon>
        <taxon>Dunaliellaceae</taxon>
        <taxon>Dunaliella</taxon>
    </lineage>
</organism>